<dbReference type="PROSITE" id="PS50297">
    <property type="entry name" value="ANK_REP_REGION"/>
    <property type="match status" value="1"/>
</dbReference>
<evidence type="ECO:0000313" key="6">
    <source>
        <dbReference type="Proteomes" id="UP000574390"/>
    </source>
</evidence>
<dbReference type="EMBL" id="JABANM010033027">
    <property type="protein sequence ID" value="KAF4701960.1"/>
    <property type="molecule type" value="Genomic_DNA"/>
</dbReference>
<evidence type="ECO:0000256" key="1">
    <source>
        <dbReference type="ARBA" id="ARBA00022737"/>
    </source>
</evidence>
<evidence type="ECO:0000256" key="3">
    <source>
        <dbReference type="PROSITE-ProRule" id="PRU00023"/>
    </source>
</evidence>
<dbReference type="AlphaFoldDB" id="A0A7J6Q326"/>
<feature type="region of interest" description="Disordered" evidence="4">
    <location>
        <begin position="235"/>
        <end position="291"/>
    </location>
</feature>
<organism evidence="5 6">
    <name type="scientific">Perkinsus olseni</name>
    <name type="common">Perkinsus atlanticus</name>
    <dbReference type="NCBI Taxonomy" id="32597"/>
    <lineage>
        <taxon>Eukaryota</taxon>
        <taxon>Sar</taxon>
        <taxon>Alveolata</taxon>
        <taxon>Perkinsozoa</taxon>
        <taxon>Perkinsea</taxon>
        <taxon>Perkinsida</taxon>
        <taxon>Perkinsidae</taxon>
        <taxon>Perkinsus</taxon>
    </lineage>
</organism>
<evidence type="ECO:0000313" key="5">
    <source>
        <dbReference type="EMBL" id="KAF4701960.1"/>
    </source>
</evidence>
<dbReference type="InterPro" id="IPR050776">
    <property type="entry name" value="Ank_Repeat/CDKN_Inhibitor"/>
</dbReference>
<evidence type="ECO:0000256" key="4">
    <source>
        <dbReference type="SAM" id="MobiDB-lite"/>
    </source>
</evidence>
<protein>
    <submittedName>
        <fullName evidence="5">Uncharacterized protein</fullName>
    </submittedName>
</protein>
<accession>A0A7J6Q326</accession>
<dbReference type="SMART" id="SM00248">
    <property type="entry name" value="ANK"/>
    <property type="match status" value="3"/>
</dbReference>
<feature type="non-terminal residue" evidence="5">
    <location>
        <position position="1"/>
    </location>
</feature>
<keyword evidence="1" id="KW-0677">Repeat</keyword>
<evidence type="ECO:0000256" key="2">
    <source>
        <dbReference type="ARBA" id="ARBA00023043"/>
    </source>
</evidence>
<dbReference type="Pfam" id="PF12796">
    <property type="entry name" value="Ank_2"/>
    <property type="match status" value="1"/>
</dbReference>
<keyword evidence="2 3" id="KW-0040">ANK repeat</keyword>
<comment type="caution">
    <text evidence="5">The sequence shown here is derived from an EMBL/GenBank/DDBJ whole genome shotgun (WGS) entry which is preliminary data.</text>
</comment>
<dbReference type="InterPro" id="IPR002110">
    <property type="entry name" value="Ankyrin_rpt"/>
</dbReference>
<dbReference type="Proteomes" id="UP000574390">
    <property type="component" value="Unassembled WGS sequence"/>
</dbReference>
<dbReference type="InterPro" id="IPR036770">
    <property type="entry name" value="Ankyrin_rpt-contain_sf"/>
</dbReference>
<dbReference type="PROSITE" id="PS50088">
    <property type="entry name" value="ANK_REPEAT"/>
    <property type="match status" value="1"/>
</dbReference>
<gene>
    <name evidence="5" type="ORF">FOZ62_006111</name>
</gene>
<dbReference type="PANTHER" id="PTHR24201">
    <property type="entry name" value="ANK_REP_REGION DOMAIN-CONTAINING PROTEIN"/>
    <property type="match status" value="1"/>
</dbReference>
<reference evidence="5 6" key="1">
    <citation type="submission" date="2020-04" db="EMBL/GenBank/DDBJ databases">
        <title>Perkinsus olseni comparative genomics.</title>
        <authorList>
            <person name="Bogema D.R."/>
        </authorList>
    </citation>
    <scope>NUCLEOTIDE SEQUENCE [LARGE SCALE GENOMIC DNA]</scope>
    <source>
        <strain evidence="5">ATCC PRA-205</strain>
    </source>
</reference>
<dbReference type="Gene3D" id="1.25.40.20">
    <property type="entry name" value="Ankyrin repeat-containing domain"/>
    <property type="match status" value="1"/>
</dbReference>
<feature type="repeat" description="ANK" evidence="3">
    <location>
        <begin position="132"/>
        <end position="164"/>
    </location>
</feature>
<name>A0A7J6Q326_PEROL</name>
<dbReference type="SUPFAM" id="SSF47391">
    <property type="entry name" value="Dimerization-anchoring domain of cAMP-dependent PK regulatory subunit"/>
    <property type="match status" value="1"/>
</dbReference>
<dbReference type="SUPFAM" id="SSF48403">
    <property type="entry name" value="Ankyrin repeat"/>
    <property type="match status" value="1"/>
</dbReference>
<sequence>HHHRRFSYNSSVQTYMEEHNVASLVGLLLHKLARAQPGDPLEFIVEHCVKEQNTRASMGLSENELVLLLGAGELDQAKDAIRNESCRLTGVDEYNRNPLHLAVFNCETDEGLEVLTMLLAKGCPGLNGKDNEAWTPLHWASFVGNEAAVQLLVDYKADPNVENNMGRTPYLVASDWGNDAIIELLEEAEQQNTDLVKEMLKSSPPANSELVRRLASNERRKSIKVLTSTLSMELKGGDGEEVVGGDSGDGREGVIEGQGELTEQEKAVLASNAPNHIPPKVVEQARLGSLR</sequence>
<proteinExistence type="predicted"/>